<proteinExistence type="predicted"/>
<accession>A0A9W8P9B7</accession>
<keyword evidence="1" id="KW-0812">Transmembrane</keyword>
<sequence length="175" mass="18841">LHRSINSERNLPVRYNEPSTSALIFAFALTNEAHFIFIMSVALPPGLYNIHVTSSNPTLILAAPSFAGGNITVNTSSRQVWQVSGDGVLTAFTAFAGQARTNNTPATQGSNVVANSGSSAQWIITGVKLISNFYWTGYIMANDGTRLFWNLDGNNNVLVNPSSSKVQFTFVPVSI</sequence>
<keyword evidence="1" id="KW-1133">Transmembrane helix</keyword>
<gene>
    <name evidence="2" type="ORF">DFH05DRAFT_687366</name>
</gene>
<dbReference type="Proteomes" id="UP001142393">
    <property type="component" value="Unassembled WGS sequence"/>
</dbReference>
<reference evidence="2 3" key="1">
    <citation type="journal article" date="2023" name="Proc. Natl. Acad. Sci. U.S.A.">
        <title>A global phylogenomic analysis of the shiitake genus Lentinula.</title>
        <authorList>
            <person name="Sierra-Patev S."/>
            <person name="Min B."/>
            <person name="Naranjo-Ortiz M."/>
            <person name="Looney B."/>
            <person name="Konkel Z."/>
            <person name="Slot J.C."/>
            <person name="Sakamoto Y."/>
            <person name="Steenwyk J.L."/>
            <person name="Rokas A."/>
            <person name="Carro J."/>
            <person name="Camarero S."/>
            <person name="Ferreira P."/>
            <person name="Molpeceres G."/>
            <person name="Ruiz-Duenas F.J."/>
            <person name="Serrano A."/>
            <person name="Henrissat B."/>
            <person name="Drula E."/>
            <person name="Hughes K.W."/>
            <person name="Mata J.L."/>
            <person name="Ishikawa N.K."/>
            <person name="Vargas-Isla R."/>
            <person name="Ushijima S."/>
            <person name="Smith C.A."/>
            <person name="Donoghue J."/>
            <person name="Ahrendt S."/>
            <person name="Andreopoulos W."/>
            <person name="He G."/>
            <person name="LaButti K."/>
            <person name="Lipzen A."/>
            <person name="Ng V."/>
            <person name="Riley R."/>
            <person name="Sandor L."/>
            <person name="Barry K."/>
            <person name="Martinez A.T."/>
            <person name="Xiao Y."/>
            <person name="Gibbons J.G."/>
            <person name="Terashima K."/>
            <person name="Grigoriev I.V."/>
            <person name="Hibbett D."/>
        </authorList>
    </citation>
    <scope>NUCLEOTIDE SEQUENCE [LARGE SCALE GENOMIC DNA]</scope>
    <source>
        <strain evidence="2 3">TFB7810</strain>
    </source>
</reference>
<organism evidence="2 3">
    <name type="scientific">Lentinula detonsa</name>
    <dbReference type="NCBI Taxonomy" id="2804962"/>
    <lineage>
        <taxon>Eukaryota</taxon>
        <taxon>Fungi</taxon>
        <taxon>Dikarya</taxon>
        <taxon>Basidiomycota</taxon>
        <taxon>Agaricomycotina</taxon>
        <taxon>Agaricomycetes</taxon>
        <taxon>Agaricomycetidae</taxon>
        <taxon>Agaricales</taxon>
        <taxon>Marasmiineae</taxon>
        <taxon>Omphalotaceae</taxon>
        <taxon>Lentinula</taxon>
    </lineage>
</organism>
<keyword evidence="3" id="KW-1185">Reference proteome</keyword>
<feature type="transmembrane region" description="Helical" evidence="1">
    <location>
        <begin position="21"/>
        <end position="43"/>
    </location>
</feature>
<evidence type="ECO:0000313" key="3">
    <source>
        <dbReference type="Proteomes" id="UP001142393"/>
    </source>
</evidence>
<evidence type="ECO:0000256" key="1">
    <source>
        <dbReference type="SAM" id="Phobius"/>
    </source>
</evidence>
<name>A0A9W8P9B7_9AGAR</name>
<dbReference type="AlphaFoldDB" id="A0A9W8P9B7"/>
<dbReference type="EMBL" id="JANVFU010000002">
    <property type="protein sequence ID" value="KAJ3749528.1"/>
    <property type="molecule type" value="Genomic_DNA"/>
</dbReference>
<comment type="caution">
    <text evidence="2">The sequence shown here is derived from an EMBL/GenBank/DDBJ whole genome shotgun (WGS) entry which is preliminary data.</text>
</comment>
<evidence type="ECO:0000313" key="2">
    <source>
        <dbReference type="EMBL" id="KAJ3749528.1"/>
    </source>
</evidence>
<keyword evidence="1" id="KW-0472">Membrane</keyword>
<protein>
    <submittedName>
        <fullName evidence="2">Uncharacterized protein</fullName>
    </submittedName>
</protein>
<feature type="non-terminal residue" evidence="2">
    <location>
        <position position="175"/>
    </location>
</feature>